<reference evidence="2 3" key="1">
    <citation type="journal article" date="2002" name="Proc. Natl. Acad. Sci. U.S.A.">
        <title>The genome sequence of the facultative intracellular pathogen Brucella melitensis.</title>
        <authorList>
            <person name="DelVecchio V.G."/>
            <person name="Kapatral V."/>
            <person name="Redkar R.J."/>
            <person name="Patra G."/>
            <person name="Mujer C."/>
            <person name="Los T."/>
            <person name="Ivanova N."/>
            <person name="Anderson I."/>
            <person name="Bhattacharyya A."/>
            <person name="Lykidis A."/>
            <person name="Reznik G."/>
            <person name="Jablonski L."/>
            <person name="Larsen N."/>
            <person name="D'Souza M."/>
            <person name="Bernal A."/>
            <person name="Mazur M."/>
            <person name="Goltsman E."/>
            <person name="Selkov E."/>
            <person name="Elzer P.H."/>
            <person name="Hagius S."/>
            <person name="O'Callaghan D."/>
            <person name="Letesson J.J."/>
            <person name="Haselkorn R."/>
            <person name="Kyrpides N."/>
            <person name="Overbeek R."/>
        </authorList>
    </citation>
    <scope>NUCLEOTIDE SEQUENCE [LARGE SCALE GENOMIC DNA]</scope>
    <source>
        <strain evidence="3">ATCC 23456 / CCUG 17765 / NCTC 10094 / 16M</strain>
    </source>
</reference>
<dbReference type="Proteomes" id="UP000000419">
    <property type="component" value="Chromosome II"/>
</dbReference>
<dbReference type="EMBL" id="AE008918">
    <property type="protein sequence ID" value="AAL54175.1"/>
    <property type="molecule type" value="Genomic_DNA"/>
</dbReference>
<name>Q8YBG7_BRUME</name>
<gene>
    <name evidence="2" type="ordered locus">BMEII0933</name>
</gene>
<evidence type="ECO:0000313" key="3">
    <source>
        <dbReference type="Proteomes" id="UP000000419"/>
    </source>
</evidence>
<organism evidence="2 3">
    <name type="scientific">Brucella melitensis biotype 1 (strain ATCC 23456 / CCUG 17765 / NCTC 10094 / 16M)</name>
    <dbReference type="NCBI Taxonomy" id="224914"/>
    <lineage>
        <taxon>Bacteria</taxon>
        <taxon>Pseudomonadati</taxon>
        <taxon>Pseudomonadota</taxon>
        <taxon>Alphaproteobacteria</taxon>
        <taxon>Hyphomicrobiales</taxon>
        <taxon>Brucellaceae</taxon>
        <taxon>Brucella/Ochrobactrum group</taxon>
        <taxon>Brucella</taxon>
    </lineage>
</organism>
<dbReference type="AlphaFoldDB" id="Q8YBG7"/>
<feature type="region of interest" description="Disordered" evidence="1">
    <location>
        <begin position="1"/>
        <end position="38"/>
    </location>
</feature>
<feature type="compositionally biased region" description="Basic and acidic residues" evidence="1">
    <location>
        <begin position="88"/>
        <end position="97"/>
    </location>
</feature>
<proteinExistence type="predicted"/>
<dbReference type="PIR" id="AD3626">
    <property type="entry name" value="AD3626"/>
</dbReference>
<evidence type="ECO:0000256" key="1">
    <source>
        <dbReference type="SAM" id="MobiDB-lite"/>
    </source>
</evidence>
<accession>Q8YBG7</accession>
<evidence type="ECO:0000313" key="2">
    <source>
        <dbReference type="EMBL" id="AAL54175.1"/>
    </source>
</evidence>
<protein>
    <submittedName>
        <fullName evidence="2">Uncharacterized protein</fullName>
    </submittedName>
</protein>
<dbReference type="KEGG" id="bme:BMEII0933"/>
<sequence length="109" mass="11933">MSGNSGQQNRRTRNAKPENCSPTGHPARGRSRSRQVSWLTAQRFHPPSRLSPVAWGAKLAAYSCGGSSGIARPPWASAPDSRLSSRLVESKEPRTQDMVDEVDFPSTDR</sequence>
<keyword evidence="3" id="KW-1185">Reference proteome</keyword>
<feature type="region of interest" description="Disordered" evidence="1">
    <location>
        <begin position="66"/>
        <end position="109"/>
    </location>
</feature>